<comment type="caution">
    <text evidence="7">The sequence shown here is derived from an EMBL/GenBank/DDBJ whole genome shotgun (WGS) entry which is preliminary data.</text>
</comment>
<keyword evidence="4" id="KW-0749">Sporulation</keyword>
<evidence type="ECO:0000256" key="1">
    <source>
        <dbReference type="ARBA" id="ARBA00004431"/>
    </source>
</evidence>
<dbReference type="Proteomes" id="UP000305778">
    <property type="component" value="Unassembled WGS sequence"/>
</dbReference>
<gene>
    <name evidence="7" type="ORF">FCI23_19565</name>
</gene>
<evidence type="ECO:0000256" key="6">
    <source>
        <dbReference type="ARBA" id="ARBA00023306"/>
    </source>
</evidence>
<dbReference type="EMBL" id="SUMC01000018">
    <property type="protein sequence ID" value="TKA09879.1"/>
    <property type="molecule type" value="Genomic_DNA"/>
</dbReference>
<organism evidence="7 8">
    <name type="scientific">Actinacidiphila oryziradicis</name>
    <dbReference type="NCBI Taxonomy" id="2571141"/>
    <lineage>
        <taxon>Bacteria</taxon>
        <taxon>Bacillati</taxon>
        <taxon>Actinomycetota</taxon>
        <taxon>Actinomycetes</taxon>
        <taxon>Kitasatosporales</taxon>
        <taxon>Streptomycetaceae</taxon>
        <taxon>Actinacidiphila</taxon>
    </lineage>
</organism>
<keyword evidence="5" id="KW-0717">Septation</keyword>
<proteinExistence type="inferred from homology"/>
<dbReference type="GO" id="GO:0030435">
    <property type="term" value="P:sporulation resulting in formation of a cellular spore"/>
    <property type="evidence" value="ECO:0007669"/>
    <property type="project" value="UniProtKB-KW"/>
</dbReference>
<evidence type="ECO:0000256" key="4">
    <source>
        <dbReference type="ARBA" id="ARBA00022969"/>
    </source>
</evidence>
<evidence type="ECO:0000256" key="2">
    <source>
        <dbReference type="ARBA" id="ARBA00009323"/>
    </source>
</evidence>
<name>A0A4V5N003_9ACTN</name>
<keyword evidence="8" id="KW-1185">Reference proteome</keyword>
<comment type="subcellular location">
    <subcellularLocation>
        <location evidence="1">Cell septum</location>
    </subcellularLocation>
</comment>
<dbReference type="AlphaFoldDB" id="A0A4V5N003"/>
<reference evidence="7 8" key="1">
    <citation type="submission" date="2019-04" db="EMBL/GenBank/DDBJ databases">
        <title>Streptomyces oryziradicis sp. nov., a novel actinomycete isolated from rhizosphere soil of rice (Oryza sativa L.).</title>
        <authorList>
            <person name="Li C."/>
        </authorList>
    </citation>
    <scope>NUCLEOTIDE SEQUENCE [LARGE SCALE GENOMIC DNA]</scope>
    <source>
        <strain evidence="7 8">NEAU-C40</strain>
    </source>
</reference>
<evidence type="ECO:0000256" key="5">
    <source>
        <dbReference type="ARBA" id="ARBA00023210"/>
    </source>
</evidence>
<keyword evidence="3 7" id="KW-0132">Cell division</keyword>
<comment type="similarity">
    <text evidence="2">Belongs to the SsgA family.</text>
</comment>
<dbReference type="Gene3D" id="2.30.31.20">
    <property type="entry name" value="Sporulation-specific cell division protein SsgB"/>
    <property type="match status" value="1"/>
</dbReference>
<dbReference type="InterPro" id="IPR006776">
    <property type="entry name" value="SsgB"/>
</dbReference>
<evidence type="ECO:0000313" key="7">
    <source>
        <dbReference type="EMBL" id="TKA09879.1"/>
    </source>
</evidence>
<dbReference type="GO" id="GO:0030428">
    <property type="term" value="C:cell septum"/>
    <property type="evidence" value="ECO:0007669"/>
    <property type="project" value="UniProtKB-SubCell"/>
</dbReference>
<evidence type="ECO:0000313" key="8">
    <source>
        <dbReference type="Proteomes" id="UP000305778"/>
    </source>
</evidence>
<dbReference type="OrthoDB" id="3853096at2"/>
<evidence type="ECO:0000256" key="3">
    <source>
        <dbReference type="ARBA" id="ARBA00022618"/>
    </source>
</evidence>
<dbReference type="RefSeq" id="WP_136725213.1">
    <property type="nucleotide sequence ID" value="NZ_SUMC01000018.1"/>
</dbReference>
<keyword evidence="6" id="KW-0131">Cell cycle</keyword>
<accession>A0A4V5N003</accession>
<dbReference type="GO" id="GO:0000917">
    <property type="term" value="P:division septum assembly"/>
    <property type="evidence" value="ECO:0007669"/>
    <property type="project" value="UniProtKB-KW"/>
</dbReference>
<sequence>MLTDIDQSVQARICAPGARDHDVTATLRYHHDDPLAAYVTFPAAVSADGAEVTWTFARNLLAAGLRGPAGDGDVHVWPCGPDSTMIELRAPEGTALVQIASAAVSAFLSRAYEAVPAGREVHDFDVDVALTALLDGEI</sequence>
<dbReference type="Pfam" id="PF04686">
    <property type="entry name" value="SsgA"/>
    <property type="match status" value="1"/>
</dbReference>
<protein>
    <submittedName>
        <fullName evidence="7">SsgA family sporulation/cell division regulator</fullName>
    </submittedName>
</protein>
<dbReference type="InterPro" id="IPR038658">
    <property type="entry name" value="SsgB_sf"/>
</dbReference>